<sequence>MTQENIKLDDYYKTSDLALAAVISIWFPIVVIDRTDPHKAEFLFKREEGLEDVVESFWKRELKIDALGYFNQLKALKARLYERE</sequence>
<dbReference type="InterPro" id="IPR043718">
    <property type="entry name" value="DUF5659"/>
</dbReference>
<gene>
    <name evidence="3" type="ORF">UU02_C0013G0005</name>
</gene>
<feature type="domain" description="DUF5659" evidence="2">
    <location>
        <begin position="10"/>
        <end position="81"/>
    </location>
</feature>
<keyword evidence="1" id="KW-0472">Membrane</keyword>
<dbReference type="EMBL" id="LBZA01000013">
    <property type="protein sequence ID" value="KKR64047.1"/>
    <property type="molecule type" value="Genomic_DNA"/>
</dbReference>
<keyword evidence="1" id="KW-0812">Transmembrane</keyword>
<evidence type="ECO:0000256" key="1">
    <source>
        <dbReference type="SAM" id="Phobius"/>
    </source>
</evidence>
<feature type="transmembrane region" description="Helical" evidence="1">
    <location>
        <begin position="17"/>
        <end position="35"/>
    </location>
</feature>
<dbReference type="Pfam" id="PF18903">
    <property type="entry name" value="DUF5659"/>
    <property type="match status" value="1"/>
</dbReference>
<proteinExistence type="predicted"/>
<evidence type="ECO:0000313" key="3">
    <source>
        <dbReference type="EMBL" id="KKR64047.1"/>
    </source>
</evidence>
<organism evidence="3 4">
    <name type="scientific">Candidatus Woesebacteria bacterium GW2011_GWA1_40_43</name>
    <dbReference type="NCBI Taxonomy" id="1618553"/>
    <lineage>
        <taxon>Bacteria</taxon>
        <taxon>Candidatus Woeseibacteriota</taxon>
    </lineage>
</organism>
<protein>
    <recommendedName>
        <fullName evidence="2">DUF5659 domain-containing protein</fullName>
    </recommendedName>
</protein>
<dbReference type="AlphaFoldDB" id="A0A0G0VMM7"/>
<reference evidence="3 4" key="1">
    <citation type="journal article" date="2015" name="Nature">
        <title>rRNA introns, odd ribosomes, and small enigmatic genomes across a large radiation of phyla.</title>
        <authorList>
            <person name="Brown C.T."/>
            <person name="Hug L.A."/>
            <person name="Thomas B.C."/>
            <person name="Sharon I."/>
            <person name="Castelle C.J."/>
            <person name="Singh A."/>
            <person name="Wilkins M.J."/>
            <person name="Williams K.H."/>
            <person name="Banfield J.F."/>
        </authorList>
    </citation>
    <scope>NUCLEOTIDE SEQUENCE [LARGE SCALE GENOMIC DNA]</scope>
</reference>
<evidence type="ECO:0000259" key="2">
    <source>
        <dbReference type="Pfam" id="PF18903"/>
    </source>
</evidence>
<keyword evidence="1" id="KW-1133">Transmembrane helix</keyword>
<comment type="caution">
    <text evidence="3">The sequence shown here is derived from an EMBL/GenBank/DDBJ whole genome shotgun (WGS) entry which is preliminary data.</text>
</comment>
<dbReference type="Proteomes" id="UP000034293">
    <property type="component" value="Unassembled WGS sequence"/>
</dbReference>
<accession>A0A0G0VMM7</accession>
<evidence type="ECO:0000313" key="4">
    <source>
        <dbReference type="Proteomes" id="UP000034293"/>
    </source>
</evidence>
<name>A0A0G0VMM7_9BACT</name>